<gene>
    <name evidence="2" type="primary">LOC104787664</name>
</gene>
<reference evidence="2" key="2">
    <citation type="submission" date="2025-08" db="UniProtKB">
        <authorList>
            <consortium name="RefSeq"/>
        </authorList>
    </citation>
    <scope>IDENTIFICATION</scope>
</reference>
<evidence type="ECO:0000313" key="2">
    <source>
        <dbReference type="RefSeq" id="XP_010511569.1"/>
    </source>
</evidence>
<dbReference type="InterPro" id="IPR027417">
    <property type="entry name" value="P-loop_NTPase"/>
</dbReference>
<organism evidence="1 2">
    <name type="scientific">Camelina sativa</name>
    <name type="common">False flax</name>
    <name type="synonym">Myagrum sativum</name>
    <dbReference type="NCBI Taxonomy" id="90675"/>
    <lineage>
        <taxon>Eukaryota</taxon>
        <taxon>Viridiplantae</taxon>
        <taxon>Streptophyta</taxon>
        <taxon>Embryophyta</taxon>
        <taxon>Tracheophyta</taxon>
        <taxon>Spermatophyta</taxon>
        <taxon>Magnoliopsida</taxon>
        <taxon>eudicotyledons</taxon>
        <taxon>Gunneridae</taxon>
        <taxon>Pentapetalae</taxon>
        <taxon>rosids</taxon>
        <taxon>malvids</taxon>
        <taxon>Brassicales</taxon>
        <taxon>Brassicaceae</taxon>
        <taxon>Camelineae</taxon>
        <taxon>Camelina</taxon>
    </lineage>
</organism>
<sequence>MEQRQVNKMCPGRDVEKMALSDVDNLLLSGLEKERKKLRELLGLRGCIAIVGPEQSGKKVLLRSVCEVLNIQINVVPHKNHEPQDSYLVHHAFSQKSMNSLLFFDDETLCKWGAALVDFLSYPRSKKDIFVVLCLSRPYVLDKMVIRLFGQRLILVNPPAALIRTLILKKILQEKDIEVS</sequence>
<dbReference type="Proteomes" id="UP000694864">
    <property type="component" value="Chromosome 5"/>
</dbReference>
<accession>A0ABM0Z7N7</accession>
<dbReference type="GeneID" id="104787664"/>
<protein>
    <submittedName>
        <fullName evidence="2">Uncharacterized protein LOC104787664</fullName>
    </submittedName>
</protein>
<reference evidence="1" key="1">
    <citation type="journal article" date="2014" name="Nat. Commun.">
        <title>The emerging biofuel crop Camelina sativa retains a highly undifferentiated hexaploid genome structure.</title>
        <authorList>
            <person name="Kagale S."/>
            <person name="Koh C."/>
            <person name="Nixon J."/>
            <person name="Bollina V."/>
            <person name="Clarke W.E."/>
            <person name="Tuteja R."/>
            <person name="Spillane C."/>
            <person name="Robinson S.J."/>
            <person name="Links M.G."/>
            <person name="Clarke C."/>
            <person name="Higgins E.E."/>
            <person name="Huebert T."/>
            <person name="Sharpe A.G."/>
            <person name="Parkin I.A."/>
        </authorList>
    </citation>
    <scope>NUCLEOTIDE SEQUENCE [LARGE SCALE GENOMIC DNA]</scope>
    <source>
        <strain evidence="1">cv. DH55</strain>
    </source>
</reference>
<proteinExistence type="predicted"/>
<feature type="non-terminal residue" evidence="2">
    <location>
        <position position="180"/>
    </location>
</feature>
<evidence type="ECO:0000313" key="1">
    <source>
        <dbReference type="Proteomes" id="UP000694864"/>
    </source>
</evidence>
<dbReference type="SUPFAM" id="SSF52540">
    <property type="entry name" value="P-loop containing nucleoside triphosphate hydrolases"/>
    <property type="match status" value="1"/>
</dbReference>
<name>A0ABM0Z7N7_CAMSA</name>
<keyword evidence="1" id="KW-1185">Reference proteome</keyword>
<dbReference type="RefSeq" id="XP_010511569.1">
    <property type="nucleotide sequence ID" value="XM_010513267.1"/>
</dbReference>